<dbReference type="AlphaFoldDB" id="A0A1Y2BG50"/>
<feature type="compositionally biased region" description="Basic and acidic residues" evidence="2">
    <location>
        <begin position="1089"/>
        <end position="1099"/>
    </location>
</feature>
<dbReference type="EMBL" id="MCFC01000005">
    <property type="protein sequence ID" value="ORY33794.1"/>
    <property type="molecule type" value="Genomic_DNA"/>
</dbReference>
<evidence type="ECO:0000313" key="3">
    <source>
        <dbReference type="EMBL" id="ORY33794.1"/>
    </source>
</evidence>
<name>A0A1Y2BG50_9TREE</name>
<protein>
    <submittedName>
        <fullName evidence="3">Uncharacterized protein</fullName>
    </submittedName>
</protein>
<evidence type="ECO:0000313" key="4">
    <source>
        <dbReference type="Proteomes" id="UP000193986"/>
    </source>
</evidence>
<feature type="region of interest" description="Disordered" evidence="2">
    <location>
        <begin position="110"/>
        <end position="158"/>
    </location>
</feature>
<feature type="compositionally biased region" description="Polar residues" evidence="2">
    <location>
        <begin position="470"/>
        <end position="495"/>
    </location>
</feature>
<dbReference type="InParanoid" id="A0A1Y2BG50"/>
<evidence type="ECO:0000256" key="2">
    <source>
        <dbReference type="SAM" id="MobiDB-lite"/>
    </source>
</evidence>
<feature type="compositionally biased region" description="Polar residues" evidence="2">
    <location>
        <begin position="797"/>
        <end position="807"/>
    </location>
</feature>
<feature type="region of interest" description="Disordered" evidence="2">
    <location>
        <begin position="908"/>
        <end position="1014"/>
    </location>
</feature>
<gene>
    <name evidence="3" type="ORF">BCR39DRAFT_268546</name>
</gene>
<proteinExistence type="predicted"/>
<feature type="compositionally biased region" description="Polar residues" evidence="2">
    <location>
        <begin position="914"/>
        <end position="936"/>
    </location>
</feature>
<dbReference type="Proteomes" id="UP000193986">
    <property type="component" value="Unassembled WGS sequence"/>
</dbReference>
<reference evidence="3 4" key="1">
    <citation type="submission" date="2016-07" db="EMBL/GenBank/DDBJ databases">
        <title>Pervasive Adenine N6-methylation of Active Genes in Fungi.</title>
        <authorList>
            <consortium name="DOE Joint Genome Institute"/>
            <person name="Mondo S.J."/>
            <person name="Dannebaum R.O."/>
            <person name="Kuo R.C."/>
            <person name="Labutti K."/>
            <person name="Haridas S."/>
            <person name="Kuo A."/>
            <person name="Salamov A."/>
            <person name="Ahrendt S.R."/>
            <person name="Lipzen A."/>
            <person name="Sullivan W."/>
            <person name="Andreopoulos W.B."/>
            <person name="Clum A."/>
            <person name="Lindquist E."/>
            <person name="Daum C."/>
            <person name="Ramamoorthy G.K."/>
            <person name="Gryganskyi A."/>
            <person name="Culley D."/>
            <person name="Magnuson J.K."/>
            <person name="James T.Y."/>
            <person name="O'Malley M.A."/>
            <person name="Stajich J.E."/>
            <person name="Spatafora J.W."/>
            <person name="Visel A."/>
            <person name="Grigoriev I.V."/>
        </authorList>
    </citation>
    <scope>NUCLEOTIDE SEQUENCE [LARGE SCALE GENOMIC DNA]</scope>
    <source>
        <strain evidence="3 4">68-887.2</strain>
    </source>
</reference>
<feature type="compositionally biased region" description="Polar residues" evidence="2">
    <location>
        <begin position="983"/>
        <end position="995"/>
    </location>
</feature>
<dbReference type="STRING" id="71784.A0A1Y2BG50"/>
<feature type="compositionally biased region" description="Polar residues" evidence="2">
    <location>
        <begin position="633"/>
        <end position="664"/>
    </location>
</feature>
<feature type="coiled-coil region" evidence="1">
    <location>
        <begin position="51"/>
        <end position="78"/>
    </location>
</feature>
<evidence type="ECO:0000256" key="1">
    <source>
        <dbReference type="SAM" id="Coils"/>
    </source>
</evidence>
<feature type="compositionally biased region" description="Polar residues" evidence="2">
    <location>
        <begin position="601"/>
        <end position="612"/>
    </location>
</feature>
<comment type="caution">
    <text evidence="3">The sequence shown here is derived from an EMBL/GenBank/DDBJ whole genome shotgun (WGS) entry which is preliminary data.</text>
</comment>
<accession>A0A1Y2BG50</accession>
<feature type="coiled-coil region" evidence="1">
    <location>
        <begin position="226"/>
        <end position="302"/>
    </location>
</feature>
<feature type="region of interest" description="Disordered" evidence="2">
    <location>
        <begin position="601"/>
        <end position="829"/>
    </location>
</feature>
<feature type="region of interest" description="Disordered" evidence="2">
    <location>
        <begin position="868"/>
        <end position="896"/>
    </location>
</feature>
<feature type="compositionally biased region" description="Polar residues" evidence="2">
    <location>
        <begin position="955"/>
        <end position="972"/>
    </location>
</feature>
<keyword evidence="1" id="KW-0175">Coiled coil</keyword>
<feature type="compositionally biased region" description="Low complexity" evidence="2">
    <location>
        <begin position="496"/>
        <end position="520"/>
    </location>
</feature>
<feature type="region of interest" description="Disordered" evidence="2">
    <location>
        <begin position="379"/>
        <end position="572"/>
    </location>
</feature>
<feature type="compositionally biased region" description="Low complexity" evidence="2">
    <location>
        <begin position="734"/>
        <end position="744"/>
    </location>
</feature>
<feature type="region of interest" description="Disordered" evidence="2">
    <location>
        <begin position="1028"/>
        <end position="1099"/>
    </location>
</feature>
<keyword evidence="4" id="KW-1185">Reference proteome</keyword>
<dbReference type="OrthoDB" id="2589068at2759"/>
<organism evidence="3 4">
    <name type="scientific">Naematelia encephala</name>
    <dbReference type="NCBI Taxonomy" id="71784"/>
    <lineage>
        <taxon>Eukaryota</taxon>
        <taxon>Fungi</taxon>
        <taxon>Dikarya</taxon>
        <taxon>Basidiomycota</taxon>
        <taxon>Agaricomycotina</taxon>
        <taxon>Tremellomycetes</taxon>
        <taxon>Tremellales</taxon>
        <taxon>Naemateliaceae</taxon>
        <taxon>Naematelia</taxon>
    </lineage>
</organism>
<feature type="compositionally biased region" description="Polar residues" evidence="2">
    <location>
        <begin position="431"/>
        <end position="443"/>
    </location>
</feature>
<feature type="compositionally biased region" description="Low complexity" evidence="2">
    <location>
        <begin position="389"/>
        <end position="430"/>
    </location>
</feature>
<feature type="compositionally biased region" description="Polar residues" evidence="2">
    <location>
        <begin position="552"/>
        <end position="561"/>
    </location>
</feature>
<feature type="compositionally biased region" description="Acidic residues" evidence="2">
    <location>
        <begin position="761"/>
        <end position="773"/>
    </location>
</feature>
<sequence length="1099" mass="122195">MAPIQRPETGLEYETIPPYDPYAMSRLQHRMNNPDPTNEFMYQIPPANPQSENNQIDLQKLNERLRFLNLKSSSEEDLNASYLATTDHLQSGFQSPNPEVRSSQYYRKYPSTAEIGPGDSISMYRPSRRPSESMRSGRQGGTNVDPDEGDRLMSPASDMPDMLHDGQSFIYTAKSPTPSSPGLEPVTPGQPTGLYNTGSVQGDMHAMRDRLLRSQSQRDRYEGQRLAQKIDEASQLAAACAKLEAAQEQVRTLQATLIAEQVARHQLEDASKLDDHNFRECRNELSTAVRALRRSREEQRRTDEERRKIARGFEQVKTQLHRYHEELQVREARARGREEGRAEAWQEAERWMGQSPPIPTDPIQNVPEAVFRQTPMMGASQAIPPAPLPQNNQYQGQQLQPGQQPVSRPSQQQYQTPQQQFQFPSPTYPQGSSPSLQTAQQGQPGIHQILQQSPSPPRPPDQQQFIQPGYTGQSYRQPAQPQQTDQTSGRPAQQPSYQSVDLQQQSQQPVQPPSSFVPGSLSVPQRPAPLPQQRPRAATLTYQTQRKDSENTRPPYSSSLHVPQIDSVPRQTAADSYLDRVEHDSNLKDMLAGAPTRTLHTSVFPQSVRSTVGNGGRVSEEQGSSDKPLPNPFIQQQQNAVGRSQTTRPSRAGTMNSQVPVSTRGNRRMSLSEGLHAHSHLSSQVPDGDRYPVFPHAGGKHSRQSSYGSVDPTRFALPPSGMASRVQSPNDQASSVRQTPQSRSTRSRSRMAGGLRHDGDLEPELSAVDEAEEDTRLPLSEYRPPAPQPRSTPPQEAYSTVMRNLSPRQKKPPQIKKAPSMPMRWQPMPVMPTRLGRARSEAPSRLPELGAPITRSVYQDRRYTYDVPRTQNLSVPPETAPQVTNDSFENGGGLRHSALGLEGIESLSRGRTSRAPTSSNNLSVPRSAAAQSTIPETKSRPSPFVDPRNFPLPASKSTAPTVYSPPTHNPSSVKAHEHPLPPSRSQAPTRYSVSPKSVDRRPMPAVSTHDYAVRAPLPESRATTMFATTVITEPDREQVYTKPATATSRKPSVDPRQYPLPASRAPSQRPRASTYARTEGTIEEVTEEESGKEGPPRRH</sequence>